<dbReference type="Pfam" id="PF01352">
    <property type="entry name" value="KRAB"/>
    <property type="match status" value="1"/>
</dbReference>
<proteinExistence type="predicted"/>
<dbReference type="InterPro" id="IPR050169">
    <property type="entry name" value="Krueppel_C2H2_ZnF"/>
</dbReference>
<dbReference type="OMA" id="EDRDENH"/>
<dbReference type="GO" id="GO:0006355">
    <property type="term" value="P:regulation of DNA-templated transcription"/>
    <property type="evidence" value="ECO:0007669"/>
    <property type="project" value="InterPro"/>
</dbReference>
<feature type="domain" description="KRAB" evidence="2">
    <location>
        <begin position="12"/>
        <end position="76"/>
    </location>
</feature>
<name>A0A8C0CZ92_BALMU</name>
<dbReference type="PANTHER" id="PTHR23232:SF158">
    <property type="entry name" value="KRAB DOMAIN-CONTAINING PROTEIN 5"/>
    <property type="match status" value="1"/>
</dbReference>
<evidence type="ECO:0000313" key="3">
    <source>
        <dbReference type="Ensembl" id="ENSBMSP00010012572.1"/>
    </source>
</evidence>
<organism evidence="3">
    <name type="scientific">Balaenoptera musculus</name>
    <name type="common">Blue whale</name>
    <dbReference type="NCBI Taxonomy" id="9771"/>
    <lineage>
        <taxon>Eukaryota</taxon>
        <taxon>Metazoa</taxon>
        <taxon>Chordata</taxon>
        <taxon>Craniata</taxon>
        <taxon>Vertebrata</taxon>
        <taxon>Euteleostomi</taxon>
        <taxon>Mammalia</taxon>
        <taxon>Eutheria</taxon>
        <taxon>Laurasiatheria</taxon>
        <taxon>Artiodactyla</taxon>
        <taxon>Whippomorpha</taxon>
        <taxon>Cetacea</taxon>
        <taxon>Mysticeti</taxon>
        <taxon>Balaenopteridae</taxon>
        <taxon>Balaenoptera</taxon>
    </lineage>
</organism>
<dbReference type="Ensembl" id="ENSBMST00010013976.1">
    <property type="protein sequence ID" value="ENSBMSP00010012572.1"/>
    <property type="gene ID" value="ENSBMSG00010009232.1"/>
</dbReference>
<dbReference type="GeneTree" id="ENSGT00950000182755"/>
<reference evidence="3" key="1">
    <citation type="submission" date="2023-09" db="UniProtKB">
        <authorList>
            <consortium name="Ensembl"/>
        </authorList>
    </citation>
    <scope>IDENTIFICATION</scope>
</reference>
<dbReference type="SMART" id="SM00349">
    <property type="entry name" value="KRAB"/>
    <property type="match status" value="1"/>
</dbReference>
<feature type="compositionally biased region" description="Polar residues" evidence="1">
    <location>
        <begin position="66"/>
        <end position="76"/>
    </location>
</feature>
<dbReference type="PANTHER" id="PTHR23232">
    <property type="entry name" value="KRAB DOMAIN C2H2 ZINC FINGER"/>
    <property type="match status" value="1"/>
</dbReference>
<dbReference type="CDD" id="cd07765">
    <property type="entry name" value="KRAB_A-box"/>
    <property type="match status" value="1"/>
</dbReference>
<accession>A0A8C0CZ92</accession>
<dbReference type="InterPro" id="IPR036051">
    <property type="entry name" value="KRAB_dom_sf"/>
</dbReference>
<protein>
    <recommendedName>
        <fullName evidence="2">KRAB domain-containing protein</fullName>
    </recommendedName>
</protein>
<dbReference type="AlphaFoldDB" id="A0A8C0CZ92"/>
<dbReference type="SUPFAM" id="SSF109640">
    <property type="entry name" value="KRAB domain (Kruppel-associated box)"/>
    <property type="match status" value="1"/>
</dbReference>
<dbReference type="InterPro" id="IPR001909">
    <property type="entry name" value="KRAB"/>
</dbReference>
<evidence type="ECO:0000259" key="2">
    <source>
        <dbReference type="PROSITE" id="PS50805"/>
    </source>
</evidence>
<dbReference type="Gene3D" id="6.10.140.140">
    <property type="match status" value="1"/>
</dbReference>
<dbReference type="PROSITE" id="PS50805">
    <property type="entry name" value="KRAB"/>
    <property type="match status" value="1"/>
</dbReference>
<feature type="region of interest" description="Disordered" evidence="1">
    <location>
        <begin position="53"/>
        <end position="76"/>
    </location>
</feature>
<evidence type="ECO:0000256" key="1">
    <source>
        <dbReference type="SAM" id="MobiDB-lite"/>
    </source>
</evidence>
<sequence length="76" mass="8706">AGDPGNLEMDSLAFEDVAVNFTLEEWVLLDSSQRKLYRDVMRENFQNLVSVERKQEDHDIEDQDQTRAPCSGSTES</sequence>